<dbReference type="GO" id="GO:0043542">
    <property type="term" value="P:endothelial cell migration"/>
    <property type="evidence" value="ECO:0007669"/>
    <property type="project" value="TreeGrafter"/>
</dbReference>
<dbReference type="PANTHER" id="PTHR13217">
    <property type="entry name" value="PLECKSTRIN HOMOLOGY DOMAIN-CONTAINING FAMILY G MEMBER 7"/>
    <property type="match status" value="1"/>
</dbReference>
<dbReference type="GO" id="GO:0005886">
    <property type="term" value="C:plasma membrane"/>
    <property type="evidence" value="ECO:0007669"/>
    <property type="project" value="TreeGrafter"/>
</dbReference>
<dbReference type="InterPro" id="IPR035899">
    <property type="entry name" value="DBL_dom_sf"/>
</dbReference>
<reference evidence="2" key="1">
    <citation type="submission" date="2025-08" db="UniProtKB">
        <authorList>
            <consortium name="Ensembl"/>
        </authorList>
    </citation>
    <scope>IDENTIFICATION</scope>
</reference>
<sequence>MQIVIFINFGCQKKKQRAAVDFSTVSKGTSAGVKSRGALKQALFSQGVSDKNGTFEVGLILFFLLLLLPELVHSWIHRLITLFLFQSLSQERPGGVQGQVDALKQVLDLFNIPEDLRWTWGEGGTEKALEKSWTDIVDSHESMSKTQRHQQEALWEFINTELTYINKLTIATEVCHNITVFLLLRIYYTCDGSTVSPTMLFSNLPSILDAHQLFWHEVIYPMLQEVRLTGRPFDPLRLEAGCLQFPGRFPAYFEYCLEEERNVEFTRRQLDTTPQFHTYLTWVENHPQCGRMRLGDMQAKPHQRITKYPLLLKAVQKTTEDQPTKNALERMVRLVNHFLESINGYLQLKEDTLALSVAAQRIEGCKIEGLSEEIDKYVREFCCFDLMSPVRGVGPNVIRKQLMEETLKVRIRKDTKLVVLLFTDVLLMTKTQKKSDKLKVVRPPLPLERIHCIELKDGCDLQTFFNPKTQCVI</sequence>
<dbReference type="Gene3D" id="1.20.900.10">
    <property type="entry name" value="Dbl homology (DH) domain"/>
    <property type="match status" value="1"/>
</dbReference>
<dbReference type="Gene3D" id="2.30.29.30">
    <property type="entry name" value="Pleckstrin-homology domain (PH domain)/Phosphotyrosine-binding domain (PTB)"/>
    <property type="match status" value="1"/>
</dbReference>
<organism evidence="2 3">
    <name type="scientific">Sinocyclocheilus rhinocerous</name>
    <dbReference type="NCBI Taxonomy" id="307959"/>
    <lineage>
        <taxon>Eukaryota</taxon>
        <taxon>Metazoa</taxon>
        <taxon>Chordata</taxon>
        <taxon>Craniata</taxon>
        <taxon>Vertebrata</taxon>
        <taxon>Euteleostomi</taxon>
        <taxon>Actinopterygii</taxon>
        <taxon>Neopterygii</taxon>
        <taxon>Teleostei</taxon>
        <taxon>Ostariophysi</taxon>
        <taxon>Cypriniformes</taxon>
        <taxon>Cyprinidae</taxon>
        <taxon>Cyprininae</taxon>
        <taxon>Sinocyclocheilus</taxon>
    </lineage>
</organism>
<dbReference type="InterPro" id="IPR011993">
    <property type="entry name" value="PH-like_dom_sf"/>
</dbReference>
<dbReference type="InterPro" id="IPR040181">
    <property type="entry name" value="PKHG5/7"/>
</dbReference>
<dbReference type="SUPFAM" id="SSF48065">
    <property type="entry name" value="DBL homology domain (DH-domain)"/>
    <property type="match status" value="1"/>
</dbReference>
<dbReference type="AlphaFoldDB" id="A0A673HI16"/>
<feature type="domain" description="DH" evidence="1">
    <location>
        <begin position="149"/>
        <end position="345"/>
    </location>
</feature>
<reference evidence="2" key="2">
    <citation type="submission" date="2025-09" db="UniProtKB">
        <authorList>
            <consortium name="Ensembl"/>
        </authorList>
    </citation>
    <scope>IDENTIFICATION</scope>
</reference>
<evidence type="ECO:0000313" key="3">
    <source>
        <dbReference type="Proteomes" id="UP000472270"/>
    </source>
</evidence>
<dbReference type="GO" id="GO:0030139">
    <property type="term" value="C:endocytic vesicle"/>
    <property type="evidence" value="ECO:0007669"/>
    <property type="project" value="TreeGrafter"/>
</dbReference>
<dbReference type="Ensembl" id="ENSSRHT00000027668.1">
    <property type="protein sequence ID" value="ENSSRHP00000026873.1"/>
    <property type="gene ID" value="ENSSRHG00000014007.1"/>
</dbReference>
<dbReference type="PANTHER" id="PTHR13217:SF10">
    <property type="entry name" value="PLECKSTRIN HOMOLOGY DOMAIN-CONTAINING FAMILY G MEMBER 6 ISOFORM X1"/>
    <property type="match status" value="1"/>
</dbReference>
<proteinExistence type="predicted"/>
<dbReference type="GO" id="GO:0030424">
    <property type="term" value="C:axon"/>
    <property type="evidence" value="ECO:0007669"/>
    <property type="project" value="TreeGrafter"/>
</dbReference>
<accession>A0A673HI16</accession>
<name>A0A673HI16_9TELE</name>
<dbReference type="Pfam" id="PF00621">
    <property type="entry name" value="RhoGEF"/>
    <property type="match status" value="1"/>
</dbReference>
<keyword evidence="3" id="KW-1185">Reference proteome</keyword>
<evidence type="ECO:0000313" key="2">
    <source>
        <dbReference type="Ensembl" id="ENSSRHP00000026873.1"/>
    </source>
</evidence>
<dbReference type="PROSITE" id="PS50010">
    <property type="entry name" value="DH_2"/>
    <property type="match status" value="1"/>
</dbReference>
<protein>
    <submittedName>
        <fullName evidence="2">Pleckstrin homology domain containing, family G (with RhoGef domain) member 6</fullName>
    </submittedName>
</protein>
<dbReference type="SMART" id="SM00325">
    <property type="entry name" value="RhoGEF"/>
    <property type="match status" value="1"/>
</dbReference>
<dbReference type="GO" id="GO:0007266">
    <property type="term" value="P:Rho protein signal transduction"/>
    <property type="evidence" value="ECO:0007669"/>
    <property type="project" value="TreeGrafter"/>
</dbReference>
<evidence type="ECO:0000259" key="1">
    <source>
        <dbReference type="PROSITE" id="PS50010"/>
    </source>
</evidence>
<dbReference type="SUPFAM" id="SSF50729">
    <property type="entry name" value="PH domain-like"/>
    <property type="match status" value="1"/>
</dbReference>
<dbReference type="GO" id="GO:0005085">
    <property type="term" value="F:guanyl-nucleotide exchange factor activity"/>
    <property type="evidence" value="ECO:0007669"/>
    <property type="project" value="InterPro"/>
</dbReference>
<dbReference type="Proteomes" id="UP000472270">
    <property type="component" value="Unassembled WGS sequence"/>
</dbReference>
<dbReference type="InterPro" id="IPR000219">
    <property type="entry name" value="DH_dom"/>
</dbReference>